<name>A0A1X6N2D3_9APHY</name>
<gene>
    <name evidence="1" type="ORF">POSPLADRAFT_1039723</name>
</gene>
<dbReference type="AlphaFoldDB" id="A0A1X6N2D3"/>
<evidence type="ECO:0000313" key="1">
    <source>
        <dbReference type="EMBL" id="OSX62754.1"/>
    </source>
</evidence>
<sequence length="87" mass="10205">MCEYLHTCDTRQLRVNIRERTLLENSTHRALKDKTPGRTARIEKVTQPHSQVCIAPESKAVRKLLHRSTGRRRLKHADFLSVYDLRP</sequence>
<accession>A0A1X6N2D3</accession>
<dbReference type="Proteomes" id="UP000194127">
    <property type="component" value="Unassembled WGS sequence"/>
</dbReference>
<reference evidence="1 2" key="1">
    <citation type="submission" date="2017-04" db="EMBL/GenBank/DDBJ databases">
        <title>Genome Sequence of the Model Brown-Rot Fungus Postia placenta SB12.</title>
        <authorList>
            <consortium name="DOE Joint Genome Institute"/>
            <person name="Gaskell J."/>
            <person name="Kersten P."/>
            <person name="Larrondo L.F."/>
            <person name="Canessa P."/>
            <person name="Martinez D."/>
            <person name="Hibbett D."/>
            <person name="Schmoll M."/>
            <person name="Kubicek C.P."/>
            <person name="Martinez A.T."/>
            <person name="Yadav J."/>
            <person name="Master E."/>
            <person name="Magnuson J.K."/>
            <person name="James T."/>
            <person name="Yaver D."/>
            <person name="Berka R."/>
            <person name="Labutti K."/>
            <person name="Lipzen A."/>
            <person name="Aerts A."/>
            <person name="Barry K."/>
            <person name="Henrissat B."/>
            <person name="Blanchette R."/>
            <person name="Grigoriev I."/>
            <person name="Cullen D."/>
        </authorList>
    </citation>
    <scope>NUCLEOTIDE SEQUENCE [LARGE SCALE GENOMIC DNA]</scope>
    <source>
        <strain evidence="1 2">MAD-698-R-SB12</strain>
    </source>
</reference>
<evidence type="ECO:0000313" key="2">
    <source>
        <dbReference type="Proteomes" id="UP000194127"/>
    </source>
</evidence>
<organism evidence="1 2">
    <name type="scientific">Postia placenta MAD-698-R-SB12</name>
    <dbReference type="NCBI Taxonomy" id="670580"/>
    <lineage>
        <taxon>Eukaryota</taxon>
        <taxon>Fungi</taxon>
        <taxon>Dikarya</taxon>
        <taxon>Basidiomycota</taxon>
        <taxon>Agaricomycotina</taxon>
        <taxon>Agaricomycetes</taxon>
        <taxon>Polyporales</taxon>
        <taxon>Adustoporiaceae</taxon>
        <taxon>Rhodonia</taxon>
    </lineage>
</organism>
<dbReference type="GeneID" id="36322537"/>
<dbReference type="RefSeq" id="XP_024339548.1">
    <property type="nucleotide sequence ID" value="XM_024477587.1"/>
</dbReference>
<dbReference type="EMBL" id="KZ110596">
    <property type="protein sequence ID" value="OSX62754.1"/>
    <property type="molecule type" value="Genomic_DNA"/>
</dbReference>
<keyword evidence="2" id="KW-1185">Reference proteome</keyword>
<proteinExistence type="predicted"/>
<protein>
    <submittedName>
        <fullName evidence="1">Uncharacterized protein</fullName>
    </submittedName>
</protein>